<name>A0A9W6ZX21_9STRA</name>
<feature type="domain" description="SEC7" evidence="3">
    <location>
        <begin position="114"/>
        <end position="311"/>
    </location>
</feature>
<dbReference type="InterPro" id="IPR023394">
    <property type="entry name" value="Sec7_C_sf"/>
</dbReference>
<dbReference type="GO" id="GO:0032012">
    <property type="term" value="P:regulation of ARF protein signal transduction"/>
    <property type="evidence" value="ECO:0007669"/>
    <property type="project" value="InterPro"/>
</dbReference>
<dbReference type="GO" id="GO:0005085">
    <property type="term" value="F:guanyl-nucleotide exchange factor activity"/>
    <property type="evidence" value="ECO:0007669"/>
    <property type="project" value="InterPro"/>
</dbReference>
<evidence type="ECO:0000313" key="4">
    <source>
        <dbReference type="EMBL" id="GMH62007.1"/>
    </source>
</evidence>
<dbReference type="Gene3D" id="1.10.1000.11">
    <property type="entry name" value="Arf Nucleotide-binding Site Opener,domain 2"/>
    <property type="match status" value="1"/>
</dbReference>
<proteinExistence type="predicted"/>
<dbReference type="SMART" id="SM00233">
    <property type="entry name" value="PH"/>
    <property type="match status" value="2"/>
</dbReference>
<evidence type="ECO:0000259" key="3">
    <source>
        <dbReference type="PROSITE" id="PS50190"/>
    </source>
</evidence>
<dbReference type="Gene3D" id="2.30.29.30">
    <property type="entry name" value="Pleckstrin-homology domain (PH domain)/Phosphotyrosine-binding domain (PTB)"/>
    <property type="match status" value="2"/>
</dbReference>
<dbReference type="InterPro" id="IPR000904">
    <property type="entry name" value="Sec7_dom"/>
</dbReference>
<dbReference type="InterPro" id="IPR035999">
    <property type="entry name" value="Sec7_dom_sf"/>
</dbReference>
<dbReference type="InterPro" id="IPR011993">
    <property type="entry name" value="PH-like_dom_sf"/>
</dbReference>
<dbReference type="CDD" id="cd00171">
    <property type="entry name" value="Sec7"/>
    <property type="match status" value="1"/>
</dbReference>
<feature type="region of interest" description="Disordered" evidence="1">
    <location>
        <begin position="465"/>
        <end position="484"/>
    </location>
</feature>
<dbReference type="Pfam" id="PF00169">
    <property type="entry name" value="PH"/>
    <property type="match status" value="2"/>
</dbReference>
<dbReference type="FunFam" id="1.10.1000.11:FF:000002">
    <property type="entry name" value="Cytohesin 1"/>
    <property type="match status" value="1"/>
</dbReference>
<dbReference type="PANTHER" id="PTHR10663:SF402">
    <property type="entry name" value="MIP16918P"/>
    <property type="match status" value="1"/>
</dbReference>
<evidence type="ECO:0000259" key="2">
    <source>
        <dbReference type="PROSITE" id="PS50003"/>
    </source>
</evidence>
<dbReference type="InterPro" id="IPR001849">
    <property type="entry name" value="PH_domain"/>
</dbReference>
<dbReference type="Gene3D" id="1.10.220.20">
    <property type="match status" value="1"/>
</dbReference>
<feature type="region of interest" description="Disordered" evidence="1">
    <location>
        <begin position="84"/>
        <end position="114"/>
    </location>
</feature>
<dbReference type="PANTHER" id="PTHR10663">
    <property type="entry name" value="GUANYL-NUCLEOTIDE EXCHANGE FACTOR"/>
    <property type="match status" value="1"/>
</dbReference>
<evidence type="ECO:0000256" key="1">
    <source>
        <dbReference type="SAM" id="MobiDB-lite"/>
    </source>
</evidence>
<reference evidence="4" key="1">
    <citation type="submission" date="2022-07" db="EMBL/GenBank/DDBJ databases">
        <title>Genome analysis of Parmales, a sister group of diatoms, reveals the evolutionary specialization of diatoms from phago-mixotrophs to photoautotrophs.</title>
        <authorList>
            <person name="Ban H."/>
            <person name="Sato S."/>
            <person name="Yoshikawa S."/>
            <person name="Kazumasa Y."/>
            <person name="Nakamura Y."/>
            <person name="Ichinomiya M."/>
            <person name="Saitoh K."/>
            <person name="Sato N."/>
            <person name="Blanc-Mathieu R."/>
            <person name="Endo H."/>
            <person name="Kuwata A."/>
            <person name="Ogata H."/>
        </authorList>
    </citation>
    <scope>NUCLEOTIDE SEQUENCE</scope>
</reference>
<organism evidence="4 5">
    <name type="scientific">Triparma retinervis</name>
    <dbReference type="NCBI Taxonomy" id="2557542"/>
    <lineage>
        <taxon>Eukaryota</taxon>
        <taxon>Sar</taxon>
        <taxon>Stramenopiles</taxon>
        <taxon>Ochrophyta</taxon>
        <taxon>Bolidophyceae</taxon>
        <taxon>Parmales</taxon>
        <taxon>Triparmaceae</taxon>
        <taxon>Triparma</taxon>
    </lineage>
</organism>
<feature type="compositionally biased region" description="Polar residues" evidence="1">
    <location>
        <begin position="19"/>
        <end position="30"/>
    </location>
</feature>
<keyword evidence="5" id="KW-1185">Reference proteome</keyword>
<dbReference type="Pfam" id="PF01369">
    <property type="entry name" value="Sec7"/>
    <property type="match status" value="1"/>
</dbReference>
<gene>
    <name evidence="4" type="ORF">TrRE_jg13299</name>
</gene>
<dbReference type="EMBL" id="BRXZ01001089">
    <property type="protein sequence ID" value="GMH62007.1"/>
    <property type="molecule type" value="Genomic_DNA"/>
</dbReference>
<accession>A0A9W6ZX21</accession>
<feature type="domain" description="PH" evidence="2">
    <location>
        <begin position="475"/>
        <end position="582"/>
    </location>
</feature>
<dbReference type="SUPFAM" id="SSF48425">
    <property type="entry name" value="Sec7 domain"/>
    <property type="match status" value="1"/>
</dbReference>
<dbReference type="SUPFAM" id="SSF50729">
    <property type="entry name" value="PH domain-like"/>
    <property type="match status" value="2"/>
</dbReference>
<dbReference type="Proteomes" id="UP001165082">
    <property type="component" value="Unassembled WGS sequence"/>
</dbReference>
<protein>
    <submittedName>
        <fullName evidence="4">Uncharacterized protein</fullName>
    </submittedName>
</protein>
<dbReference type="PROSITE" id="PS50190">
    <property type="entry name" value="SEC7"/>
    <property type="match status" value="1"/>
</dbReference>
<dbReference type="PROSITE" id="PS50003">
    <property type="entry name" value="PH_DOMAIN"/>
    <property type="match status" value="2"/>
</dbReference>
<dbReference type="SMART" id="SM00222">
    <property type="entry name" value="Sec7"/>
    <property type="match status" value="1"/>
</dbReference>
<dbReference type="AlphaFoldDB" id="A0A9W6ZX21"/>
<dbReference type="OrthoDB" id="430364at2759"/>
<comment type="caution">
    <text evidence="4">The sequence shown here is derived from an EMBL/GenBank/DDBJ whole genome shotgun (WGS) entry which is preliminary data.</text>
</comment>
<feature type="domain" description="PH" evidence="2">
    <location>
        <begin position="330"/>
        <end position="442"/>
    </location>
</feature>
<feature type="region of interest" description="Disordered" evidence="1">
    <location>
        <begin position="1"/>
        <end position="51"/>
    </location>
</feature>
<evidence type="ECO:0000313" key="5">
    <source>
        <dbReference type="Proteomes" id="UP001165082"/>
    </source>
</evidence>
<sequence>MLARREDGAATLGGEIGGASSNDSGSNWKSKSGHLSVDDADSDAESDVFREGRERVEDPGIFVGLIKVVASGLKEAIERLFSGDDSESSSRSQTVASQDSFSPDGKRRRSCSAAMTKEIRRKSLKLRCLKARKDAVIKFNTKPKLAVQYLQEHAGMICNPAQFAEWIYEFIESLSKKKIGEFLGSSADFNVNTLKSFLSFHDFTALSLSDALRQLLRTFRLPGEAQVIDRILERFAKRFIECNPKSFRCEDGAYVLAFSIIMLNTDLHNQSIPEHKKMKLEEFVRNNRGIDDGQDPPREMLEGIYTNIRDEEILMNESDMYESDVVTFIAPHKAGWLEKKGQGRVTKWKKHWFVLADSCLYYFLKPTDDNPRCIIPLDNTRVGRGMGRLEIELTGADGEVMKSAKNLPDGSMEVGDRKGFILRASSNEIREEWVKVLQAHMDRSPIHKRIHERKVDEWNAAGAHGRDAAPVELPPPSAEGWMKKRGENNTGWRMRYFCVFEDKESCMLYYYGSKEMAQRMIDLGDETHKGCLDLQRVEKMVVAKDGNDVVLDLLTSNRTWHFSTTEKDVLTYWMNVFTKSCPMLKERSASGSDSTDSSYKTAVNWDKQESRAYSL</sequence>